<protein>
    <submittedName>
        <fullName evidence="8">Multidrug DMT transporter permease</fullName>
    </submittedName>
</protein>
<evidence type="ECO:0000256" key="6">
    <source>
        <dbReference type="SAM" id="Phobius"/>
    </source>
</evidence>
<feature type="transmembrane region" description="Helical" evidence="6">
    <location>
        <begin position="88"/>
        <end position="109"/>
    </location>
</feature>
<dbReference type="InterPro" id="IPR050638">
    <property type="entry name" value="AA-Vitamin_Transporters"/>
</dbReference>
<dbReference type="Gene3D" id="1.10.3730.20">
    <property type="match status" value="1"/>
</dbReference>
<dbReference type="InterPro" id="IPR000620">
    <property type="entry name" value="EamA_dom"/>
</dbReference>
<gene>
    <name evidence="8" type="primary">yyaM</name>
    <name evidence="8" type="ORF">SGRAN_1289</name>
</gene>
<name>A0AA86GK70_9SPHN</name>
<feature type="transmembrane region" description="Helical" evidence="6">
    <location>
        <begin position="142"/>
        <end position="160"/>
    </location>
</feature>
<keyword evidence="9" id="KW-1185">Reference proteome</keyword>
<comment type="similarity">
    <text evidence="2">Belongs to the EamA transporter family.</text>
</comment>
<keyword evidence="3 6" id="KW-0812">Transmembrane</keyword>
<dbReference type="EMBL" id="CP012199">
    <property type="protein sequence ID" value="AMG73681.1"/>
    <property type="molecule type" value="Genomic_DNA"/>
</dbReference>
<accession>A0AA86GK70</accession>
<evidence type="ECO:0000259" key="7">
    <source>
        <dbReference type="Pfam" id="PF00892"/>
    </source>
</evidence>
<sequence length="333" mass="35303">MNGGTGMEESARAAPGAGLAGLWARPYLLLTLTAACWAGNSIVGRAARDFVPPIALSFWRWALALLLLLPLAWPHLRRDWPVLRAHWPIMILLGMLGIGSFNTLLYSGLQTTTALNAMLMQSAQPALILLIGALLMKERTTARQIAGVAVSLAGVLTIISRGDVQALLALRLNGGDAIIGFAVVLWAVYSVLLRRRPPVHPLSLLAGSILIGIVAIAPFYAGELVQGRRIVVARESVLAIGYVAIFPSFLAYLFFNRGVELIGSAATGQYMNVMPLIGAGLAIAFLGEELHLFHVAGLFLVIAGIFVAGRSMQAPVTAADAVVPARPSDGGRF</sequence>
<reference evidence="8 9" key="1">
    <citation type="journal article" date="2016" name="BMC Genomics">
        <title>Genomic analysis of the nitrate-respiring Sphingopyxis granuli (formerly Sphingomonas macrogoltabida) strain TFA.</title>
        <authorList>
            <person name="Garcia-Romero I."/>
            <person name="Perez-Pulido A.J."/>
            <person name="Gonzalez-Flores Y.E."/>
            <person name="Reyes-Ramirez F."/>
            <person name="Santero E."/>
            <person name="Floriano B."/>
        </authorList>
    </citation>
    <scope>NUCLEOTIDE SEQUENCE [LARGE SCALE GENOMIC DNA]</scope>
    <source>
        <strain evidence="8 9">TFA</strain>
    </source>
</reference>
<evidence type="ECO:0000256" key="1">
    <source>
        <dbReference type="ARBA" id="ARBA00004141"/>
    </source>
</evidence>
<feature type="transmembrane region" description="Helical" evidence="6">
    <location>
        <begin position="115"/>
        <end position="135"/>
    </location>
</feature>
<dbReference type="GO" id="GO:0016020">
    <property type="term" value="C:membrane"/>
    <property type="evidence" value="ECO:0007669"/>
    <property type="project" value="UniProtKB-SubCell"/>
</dbReference>
<feature type="transmembrane region" description="Helical" evidence="6">
    <location>
        <begin position="204"/>
        <end position="221"/>
    </location>
</feature>
<dbReference type="InterPro" id="IPR037185">
    <property type="entry name" value="EmrE-like"/>
</dbReference>
<evidence type="ECO:0000256" key="2">
    <source>
        <dbReference type="ARBA" id="ARBA00007362"/>
    </source>
</evidence>
<evidence type="ECO:0000256" key="5">
    <source>
        <dbReference type="ARBA" id="ARBA00023136"/>
    </source>
</evidence>
<dbReference type="SUPFAM" id="SSF103481">
    <property type="entry name" value="Multidrug resistance efflux transporter EmrE"/>
    <property type="match status" value="2"/>
</dbReference>
<keyword evidence="5 6" id="KW-0472">Membrane</keyword>
<feature type="transmembrane region" description="Helical" evidence="6">
    <location>
        <begin position="267"/>
        <end position="286"/>
    </location>
</feature>
<dbReference type="KEGG" id="sgi:SGRAN_1289"/>
<feature type="transmembrane region" description="Helical" evidence="6">
    <location>
        <begin position="58"/>
        <end position="76"/>
    </location>
</feature>
<evidence type="ECO:0000256" key="4">
    <source>
        <dbReference type="ARBA" id="ARBA00022989"/>
    </source>
</evidence>
<dbReference type="PANTHER" id="PTHR32322:SF2">
    <property type="entry name" value="EAMA DOMAIN-CONTAINING PROTEIN"/>
    <property type="match status" value="1"/>
</dbReference>
<feature type="domain" description="EamA" evidence="7">
    <location>
        <begin position="178"/>
        <end position="308"/>
    </location>
</feature>
<evidence type="ECO:0000256" key="3">
    <source>
        <dbReference type="ARBA" id="ARBA00022692"/>
    </source>
</evidence>
<evidence type="ECO:0000313" key="9">
    <source>
        <dbReference type="Proteomes" id="UP000058599"/>
    </source>
</evidence>
<evidence type="ECO:0000313" key="8">
    <source>
        <dbReference type="EMBL" id="AMG73681.1"/>
    </source>
</evidence>
<keyword evidence="4 6" id="KW-1133">Transmembrane helix</keyword>
<dbReference type="Proteomes" id="UP000058599">
    <property type="component" value="Chromosome"/>
</dbReference>
<dbReference type="PANTHER" id="PTHR32322">
    <property type="entry name" value="INNER MEMBRANE TRANSPORTER"/>
    <property type="match status" value="1"/>
</dbReference>
<proteinExistence type="inferred from homology"/>
<feature type="transmembrane region" description="Helical" evidence="6">
    <location>
        <begin position="172"/>
        <end position="192"/>
    </location>
</feature>
<feature type="transmembrane region" description="Helical" evidence="6">
    <location>
        <begin position="292"/>
        <end position="309"/>
    </location>
</feature>
<dbReference type="Pfam" id="PF00892">
    <property type="entry name" value="EamA"/>
    <property type="match status" value="2"/>
</dbReference>
<feature type="domain" description="EamA" evidence="7">
    <location>
        <begin position="27"/>
        <end position="159"/>
    </location>
</feature>
<dbReference type="RefSeq" id="WP_172709626.1">
    <property type="nucleotide sequence ID" value="NZ_CP012199.1"/>
</dbReference>
<organism evidence="8 9">
    <name type="scientific">Sphingopyxis granuli</name>
    <dbReference type="NCBI Taxonomy" id="267128"/>
    <lineage>
        <taxon>Bacteria</taxon>
        <taxon>Pseudomonadati</taxon>
        <taxon>Pseudomonadota</taxon>
        <taxon>Alphaproteobacteria</taxon>
        <taxon>Sphingomonadales</taxon>
        <taxon>Sphingomonadaceae</taxon>
        <taxon>Sphingopyxis</taxon>
    </lineage>
</organism>
<feature type="transmembrane region" description="Helical" evidence="6">
    <location>
        <begin position="236"/>
        <end position="255"/>
    </location>
</feature>
<comment type="subcellular location">
    <subcellularLocation>
        <location evidence="1">Membrane</location>
        <topology evidence="1">Multi-pass membrane protein</topology>
    </subcellularLocation>
</comment>
<dbReference type="AlphaFoldDB" id="A0AA86GK70"/>